<proteinExistence type="predicted"/>
<dbReference type="KEGG" id="pect:BN1012_Phect2614"/>
<gene>
    <name evidence="1" type="ORF">BN1012_Phect2614</name>
</gene>
<accession>X5MEB9</accession>
<dbReference type="OrthoDB" id="7605239at2"/>
<dbReference type="EMBL" id="HG966617">
    <property type="protein sequence ID" value="CDO60827.1"/>
    <property type="molecule type" value="Genomic_DNA"/>
</dbReference>
<dbReference type="InterPro" id="IPR009057">
    <property type="entry name" value="Homeodomain-like_sf"/>
</dbReference>
<organism evidence="1 2">
    <name type="scientific">Candidatus Phaeomarinibacter ectocarpi</name>
    <dbReference type="NCBI Taxonomy" id="1458461"/>
    <lineage>
        <taxon>Bacteria</taxon>
        <taxon>Pseudomonadati</taxon>
        <taxon>Pseudomonadota</taxon>
        <taxon>Alphaproteobacteria</taxon>
        <taxon>Hyphomicrobiales</taxon>
        <taxon>Parvibaculaceae</taxon>
        <taxon>Candidatus Phaeomarinibacter</taxon>
    </lineage>
</organism>
<dbReference type="HOGENOM" id="CLU_131403_2_0_5"/>
<dbReference type="STRING" id="1458461.BN1012_Phect2614"/>
<dbReference type="Proteomes" id="UP000032160">
    <property type="component" value="Chromosome I"/>
</dbReference>
<protein>
    <submittedName>
        <fullName evidence="1">Uncharacterized protein</fullName>
    </submittedName>
</protein>
<reference evidence="1 2" key="1">
    <citation type="journal article" date="2014" name="Front. Genet.">
        <title>Genome and metabolic network of "Candidatus Phaeomarinobacter ectocarpi" Ec32, a new candidate genus of Alphaproteobacteria frequently associated with brown algae.</title>
        <authorList>
            <person name="Dittami S.M."/>
            <person name="Barbeyron T."/>
            <person name="Boyen C."/>
            <person name="Cambefort J."/>
            <person name="Collet G."/>
            <person name="Delage L."/>
            <person name="Gobet A."/>
            <person name="Groisillier A."/>
            <person name="Leblanc C."/>
            <person name="Michel G."/>
            <person name="Scornet D."/>
            <person name="Siegel A."/>
            <person name="Tapia J.E."/>
            <person name="Tonon T."/>
        </authorList>
    </citation>
    <scope>NUCLEOTIDE SEQUENCE [LARGE SCALE GENOMIC DNA]</scope>
    <source>
        <strain evidence="1 2">Ec32</strain>
    </source>
</reference>
<sequence length="130" mass="14501">MAETHEHLPDLLARVADAAGKDAALLVAKEWGGQRMYLPQTLRTNHRLVQLLGRTRAQAVLDELGYGQVLVPLGPMADDAAKRQEIRKLLLEGVSQSTAARRAHVHVRTVERIAKSMRSETKDRDQISLF</sequence>
<evidence type="ECO:0000313" key="1">
    <source>
        <dbReference type="EMBL" id="CDO60827.1"/>
    </source>
</evidence>
<dbReference type="AlphaFoldDB" id="X5MEB9"/>
<evidence type="ECO:0000313" key="2">
    <source>
        <dbReference type="Proteomes" id="UP000032160"/>
    </source>
</evidence>
<dbReference type="SUPFAM" id="SSF46689">
    <property type="entry name" value="Homeodomain-like"/>
    <property type="match status" value="1"/>
</dbReference>
<name>X5MEB9_9HYPH</name>
<keyword evidence="2" id="KW-1185">Reference proteome</keyword>
<dbReference type="RefSeq" id="WP_043948779.1">
    <property type="nucleotide sequence ID" value="NZ_HG966617.1"/>
</dbReference>